<accession>A0ABD2EJD9</accession>
<dbReference type="PANTHER" id="PTHR28651">
    <property type="entry name" value="TRANSMEMBRANE PROTEIN 232"/>
    <property type="match status" value="1"/>
</dbReference>
<comment type="caution">
    <text evidence="2">The sequence shown here is derived from an EMBL/GenBank/DDBJ whole genome shotgun (WGS) entry which is preliminary data.</text>
</comment>
<protein>
    <submittedName>
        <fullName evidence="2">Transmembrane protein 232</fullName>
    </submittedName>
</protein>
<proteinExistence type="predicted"/>
<feature type="non-terminal residue" evidence="2">
    <location>
        <position position="1"/>
    </location>
</feature>
<feature type="region of interest" description="Disordered" evidence="1">
    <location>
        <begin position="637"/>
        <end position="659"/>
    </location>
</feature>
<dbReference type="InterPro" id="IPR031747">
    <property type="entry name" value="TMEM232"/>
</dbReference>
<evidence type="ECO:0000313" key="3">
    <source>
        <dbReference type="Proteomes" id="UP001610411"/>
    </source>
</evidence>
<dbReference type="EMBL" id="JBFSEQ010000004">
    <property type="protein sequence ID" value="KAL2778618.1"/>
    <property type="molecule type" value="Genomic_DNA"/>
</dbReference>
<evidence type="ECO:0000313" key="2">
    <source>
        <dbReference type="EMBL" id="KAL2778618.1"/>
    </source>
</evidence>
<dbReference type="AlphaFoldDB" id="A0ABD2EJD9"/>
<organism evidence="2 3">
    <name type="scientific">Daubentonia madagascariensis</name>
    <name type="common">Aye-aye</name>
    <name type="synonym">Sciurus madagascariensis</name>
    <dbReference type="NCBI Taxonomy" id="31869"/>
    <lineage>
        <taxon>Eukaryota</taxon>
        <taxon>Metazoa</taxon>
        <taxon>Chordata</taxon>
        <taxon>Craniata</taxon>
        <taxon>Vertebrata</taxon>
        <taxon>Euteleostomi</taxon>
        <taxon>Mammalia</taxon>
        <taxon>Eutheria</taxon>
        <taxon>Euarchontoglires</taxon>
        <taxon>Primates</taxon>
        <taxon>Strepsirrhini</taxon>
        <taxon>Chiromyiformes</taxon>
        <taxon>Daubentoniidae</taxon>
        <taxon>Daubentonia</taxon>
    </lineage>
</organism>
<reference evidence="2 3" key="1">
    <citation type="journal article" date="2024" name="G3 (Bethesda)">
        <title>A hybrid genome assembly of the endangered aye-aye (Daubentonia madagascariensis).</title>
        <authorList>
            <person name="Versoza C.J."/>
            <person name="Pfeifer S.P."/>
        </authorList>
    </citation>
    <scope>NUCLEOTIDE SEQUENCE [LARGE SCALE GENOMIC DNA]</scope>
    <source>
        <strain evidence="2">6821</strain>
    </source>
</reference>
<dbReference type="Pfam" id="PF15877">
    <property type="entry name" value="TMEM232"/>
    <property type="match status" value="1"/>
</dbReference>
<feature type="non-terminal residue" evidence="2">
    <location>
        <position position="659"/>
    </location>
</feature>
<dbReference type="Proteomes" id="UP001610411">
    <property type="component" value="Unassembled WGS sequence"/>
</dbReference>
<name>A0ABD2EJD9_DAUMA</name>
<evidence type="ECO:0000256" key="1">
    <source>
        <dbReference type="SAM" id="MobiDB-lite"/>
    </source>
</evidence>
<gene>
    <name evidence="2" type="ORF">WCI35_011947</name>
</gene>
<keyword evidence="3" id="KW-1185">Reference proteome</keyword>
<keyword evidence="2" id="KW-0472">Membrane</keyword>
<keyword evidence="2" id="KW-0812">Transmembrane</keyword>
<dbReference type="PANTHER" id="PTHR28651:SF1">
    <property type="entry name" value="TRANSMEMBRANE PROTEIN 232"/>
    <property type="match status" value="1"/>
</dbReference>
<sequence>GNMPVNKSPVIDKFGTVSPSYHEKHLKLNFQNLSRKRSHKARSPFSITSEFILKFNQTQNSIEKEELLELARKNILRCKRKLGLKTLGSGKHVHLPDAWTEVIYLAQCKGEIQDEALNMLYASLDHACFDYDHLPALFFVAESVLHRLCCDAFLKTYLYSVEIRLTKIGYLVFLRLFIFFLHGHLESFKQHLLRLQPYLYALSVCEEMYHKYPNIFSNVQFILKTSEIICKRELLSESIFGPVENKKRYENTDSDMEGYEVNHLLWHCVAAWSCVQNNSSQLNNVLEHLIFHKTQLQKKCWLDSVLALLILGEAAKLNMACLKALMDLVRDFLSSIMSVQNQEENCKVDDFSWAWNIVYLYTIILAEICLYAATSDLRKTAFVGFCDCKNSRKNILPMDKSEKQPELRETSILSLLEYFSSKISDNCDQVVWIGYYGLVYNLVKMSWELQGDEEQDGLRNIIWQTLQKTKDYEKDVRIQNAINIAQAELNDPTDPFTRYSTKVSSNVGEEVFSKYIGWRIANALSKLFFPSTDARVLPLKKPSVKRDQTKHLNKKQESMKKRVLRFTVREHPSVTELPMFPYPDFFTKADKELAKIIDHHWQEELKVRLSEDAICEAQELKDKELEKKNHFQEVMKKREEKLHKQTKPYELPPRTEVTS</sequence>